<evidence type="ECO:0000256" key="4">
    <source>
        <dbReference type="ARBA" id="ARBA00022801"/>
    </source>
</evidence>
<comment type="subcellular location">
    <subcellularLocation>
        <location evidence="1">Secreted</location>
    </subcellularLocation>
</comment>
<evidence type="ECO:0000256" key="7">
    <source>
        <dbReference type="SAM" id="SignalP"/>
    </source>
</evidence>
<evidence type="ECO:0000256" key="3">
    <source>
        <dbReference type="ARBA" id="ARBA00022729"/>
    </source>
</evidence>
<evidence type="ECO:0000259" key="8">
    <source>
        <dbReference type="PROSITE" id="PS51764"/>
    </source>
</evidence>
<feature type="domain" description="GH26" evidence="8">
    <location>
        <begin position="200"/>
        <end position="507"/>
    </location>
</feature>
<dbReference type="Gene3D" id="3.20.20.80">
    <property type="entry name" value="Glycosidases"/>
    <property type="match status" value="1"/>
</dbReference>
<reference evidence="9 10" key="1">
    <citation type="submission" date="2022-06" db="EMBL/GenBank/DDBJ databases">
        <title>Actinoplanes abujensis sp. nov., isolated from Nigerian arid soil.</title>
        <authorList>
            <person name="Ding P."/>
        </authorList>
    </citation>
    <scope>NUCLEOTIDE SEQUENCE [LARGE SCALE GENOMIC DNA]</scope>
    <source>
        <strain evidence="10">TRM88002</strain>
    </source>
</reference>
<proteinExistence type="inferred from homology"/>
<evidence type="ECO:0000313" key="9">
    <source>
        <dbReference type="EMBL" id="MCM4085055.1"/>
    </source>
</evidence>
<evidence type="ECO:0000256" key="1">
    <source>
        <dbReference type="ARBA" id="ARBA00004613"/>
    </source>
</evidence>
<dbReference type="RefSeq" id="WP_251804788.1">
    <property type="nucleotide sequence ID" value="NZ_JAMQOL010000092.1"/>
</dbReference>
<dbReference type="InterPro" id="IPR055372">
    <property type="entry name" value="CBM96"/>
</dbReference>
<dbReference type="PROSITE" id="PS51764">
    <property type="entry name" value="GH26"/>
    <property type="match status" value="1"/>
</dbReference>
<feature type="active site" description="Nucleophile" evidence="6">
    <location>
        <position position="447"/>
    </location>
</feature>
<dbReference type="EMBL" id="JAMQOL010000092">
    <property type="protein sequence ID" value="MCM4085055.1"/>
    <property type="molecule type" value="Genomic_DNA"/>
</dbReference>
<feature type="signal peptide" evidence="7">
    <location>
        <begin position="1"/>
        <end position="31"/>
    </location>
</feature>
<sequence>MRRAKLPKSVTALTAVIAGTAAILVPNAAAAAEVNLTVKATDDTYTSNGRKTTTFGSDDKLAVGKLGADAKTAYVKFTVPAGTEVRKAVLFLRPLSTPKGKITVSRVVGTSWTEAKLTSGNAPKLGLPVASVTPKAADSRVGFDLSHEVYGPGTYSFALTSSLTNAVVRFQSTENRAGGGPELVITTNTKVAVNPAPAKPTTPIVAGDYSRCVTGAKLVPSCGVLWGGAAGGFTSLPRDVEHKNWEKLSGRTATIFHTYHKGDEAFPTKSEIAMTSEAATPRVLLLNWKIAYGSTWAKVAQGEQDKRIDAFATRIKAYGKKTFLVLHHEPENEVVAKAGSGWQATDYAAMYRHTIQRLRAKGVTNVVNVMAYMGNEKWLAQTWWKDLYPGNDIVDWIGLDSYVSVEKGYYHYGTFADLLDRKPTGGGLGFYEWATTKNPGKPIMVAEWGAYHRIGKTTDKSAVYNSVLPELVKRPAIKAIVHFDTKADDEGDRDISIGSTPAGLASFKKLAASPIFNVKLG</sequence>
<gene>
    <name evidence="9" type="ORF">LXN57_46765</name>
</gene>
<dbReference type="InterPro" id="IPR022790">
    <property type="entry name" value="GH26_dom"/>
</dbReference>
<evidence type="ECO:0000256" key="5">
    <source>
        <dbReference type="ARBA" id="ARBA00023295"/>
    </source>
</evidence>
<dbReference type="Pfam" id="PF02156">
    <property type="entry name" value="Glyco_hydro_26"/>
    <property type="match status" value="1"/>
</dbReference>
<keyword evidence="4 6" id="KW-0378">Hydrolase</keyword>
<evidence type="ECO:0000256" key="6">
    <source>
        <dbReference type="PROSITE-ProRule" id="PRU01100"/>
    </source>
</evidence>
<organism evidence="9 10">
    <name type="scientific">Paractinoplanes hotanensis</name>
    <dbReference type="NCBI Taxonomy" id="2906497"/>
    <lineage>
        <taxon>Bacteria</taxon>
        <taxon>Bacillati</taxon>
        <taxon>Actinomycetota</taxon>
        <taxon>Actinomycetes</taxon>
        <taxon>Micromonosporales</taxon>
        <taxon>Micromonosporaceae</taxon>
        <taxon>Paractinoplanes</taxon>
    </lineage>
</organism>
<evidence type="ECO:0000256" key="2">
    <source>
        <dbReference type="ARBA" id="ARBA00022525"/>
    </source>
</evidence>
<feature type="chain" id="PRO_5046624331" evidence="7">
    <location>
        <begin position="32"/>
        <end position="521"/>
    </location>
</feature>
<evidence type="ECO:0000313" key="10">
    <source>
        <dbReference type="Proteomes" id="UP001523216"/>
    </source>
</evidence>
<keyword evidence="3 7" id="KW-0732">Signal</keyword>
<protein>
    <submittedName>
        <fullName evidence="9">DNRLRE domain-containing protein</fullName>
    </submittedName>
</protein>
<dbReference type="NCBIfam" id="NF033679">
    <property type="entry name" value="DNRLRE_dom"/>
    <property type="match status" value="1"/>
</dbReference>
<comment type="caution">
    <text evidence="9">The sequence shown here is derived from an EMBL/GenBank/DDBJ whole genome shotgun (WGS) entry which is preliminary data.</text>
</comment>
<accession>A0ABT0YH60</accession>
<keyword evidence="2" id="KW-0964">Secreted</keyword>
<dbReference type="Proteomes" id="UP001523216">
    <property type="component" value="Unassembled WGS sequence"/>
</dbReference>
<dbReference type="Pfam" id="PF24517">
    <property type="entry name" value="CBM96"/>
    <property type="match status" value="1"/>
</dbReference>
<keyword evidence="5 6" id="KW-0326">Glycosidase</keyword>
<keyword evidence="10" id="KW-1185">Reference proteome</keyword>
<feature type="active site" description="Proton donor" evidence="6">
    <location>
        <position position="329"/>
    </location>
</feature>
<comment type="similarity">
    <text evidence="6">Belongs to the glycosyl hydrolase 26 family.</text>
</comment>
<dbReference type="InterPro" id="IPR017853">
    <property type="entry name" value="GH"/>
</dbReference>
<dbReference type="SUPFAM" id="SSF51445">
    <property type="entry name" value="(Trans)glycosidases"/>
    <property type="match status" value="1"/>
</dbReference>
<name>A0ABT0YH60_9ACTN</name>